<evidence type="ECO:0000313" key="3">
    <source>
        <dbReference type="Proteomes" id="UP000528824"/>
    </source>
</evidence>
<accession>A0A7W8XJC7</accession>
<feature type="region of interest" description="Disordered" evidence="1">
    <location>
        <begin position="144"/>
        <end position="173"/>
    </location>
</feature>
<feature type="compositionally biased region" description="Low complexity" evidence="1">
    <location>
        <begin position="158"/>
        <end position="169"/>
    </location>
</feature>
<evidence type="ECO:0000313" key="2">
    <source>
        <dbReference type="EMBL" id="MBB5563973.1"/>
    </source>
</evidence>
<reference evidence="2 3" key="1">
    <citation type="submission" date="2020-08" db="EMBL/GenBank/DDBJ databases">
        <title>Genomic Encyclopedia of Type Strains, Phase IV (KMG-V): Genome sequencing to study the core and pangenomes of soil and plant-associated prokaryotes.</title>
        <authorList>
            <person name="Whitman W."/>
        </authorList>
    </citation>
    <scope>NUCLEOTIDE SEQUENCE [LARGE SCALE GENOMIC DNA]</scope>
    <source>
        <strain evidence="2 3">SEMIA 4034</strain>
    </source>
</reference>
<dbReference type="RefSeq" id="WP_245303158.1">
    <property type="nucleotide sequence ID" value="NZ_JACHBB010000014.1"/>
</dbReference>
<evidence type="ECO:0000256" key="1">
    <source>
        <dbReference type="SAM" id="MobiDB-lite"/>
    </source>
</evidence>
<keyword evidence="3" id="KW-1185">Reference proteome</keyword>
<protein>
    <submittedName>
        <fullName evidence="2">Uncharacterized protein</fullName>
    </submittedName>
</protein>
<comment type="caution">
    <text evidence="2">The sequence shown here is derived from an EMBL/GenBank/DDBJ whole genome shotgun (WGS) entry which is preliminary data.</text>
</comment>
<organism evidence="2 3">
    <name type="scientific">Rhizobium lentis</name>
    <dbReference type="NCBI Taxonomy" id="1138194"/>
    <lineage>
        <taxon>Bacteria</taxon>
        <taxon>Pseudomonadati</taxon>
        <taxon>Pseudomonadota</taxon>
        <taxon>Alphaproteobacteria</taxon>
        <taxon>Hyphomicrobiales</taxon>
        <taxon>Rhizobiaceae</taxon>
        <taxon>Rhizobium/Agrobacterium group</taxon>
        <taxon>Rhizobium</taxon>
    </lineage>
</organism>
<gene>
    <name evidence="2" type="ORF">GGI59_005675</name>
</gene>
<dbReference type="Proteomes" id="UP000528824">
    <property type="component" value="Unassembled WGS sequence"/>
</dbReference>
<sequence>MAKTTRRVIYTPEQIDVGVKHKLEEIDSFLSDLFSENSEEKLFLRNILGLLLKVYHMHANNRPMTKMQACRYLPFKNQTVCQKYVEAAHLRGFIDITRDKTDKRRLIVVPKEPLVVYVNEYIANFLDDCRRAIDSAAQVATLPEEGMATARSSSTNKSPASSGAPVGSSQKRADLKAQAILASSIVGKQK</sequence>
<name>A0A7W8XJC7_9HYPH</name>
<proteinExistence type="predicted"/>
<dbReference type="AlphaFoldDB" id="A0A7W8XJC7"/>
<dbReference type="EMBL" id="JACHBC010000015">
    <property type="protein sequence ID" value="MBB5563973.1"/>
    <property type="molecule type" value="Genomic_DNA"/>
</dbReference>